<gene>
    <name evidence="1" type="ORF">PHYSODRAFT_494790</name>
</gene>
<evidence type="ECO:0000313" key="2">
    <source>
        <dbReference type="Proteomes" id="UP000002640"/>
    </source>
</evidence>
<dbReference type="Proteomes" id="UP000002640">
    <property type="component" value="Unassembled WGS sequence"/>
</dbReference>
<dbReference type="AlphaFoldDB" id="G4Z3Y0"/>
<dbReference type="GeneID" id="20657111"/>
<protein>
    <submittedName>
        <fullName evidence="1">Uncharacterized protein</fullName>
    </submittedName>
</protein>
<reference evidence="1 2" key="1">
    <citation type="journal article" date="2006" name="Science">
        <title>Phytophthora genome sequences uncover evolutionary origins and mechanisms of pathogenesis.</title>
        <authorList>
            <person name="Tyler B.M."/>
            <person name="Tripathy S."/>
            <person name="Zhang X."/>
            <person name="Dehal P."/>
            <person name="Jiang R.H."/>
            <person name="Aerts A."/>
            <person name="Arredondo F.D."/>
            <person name="Baxter L."/>
            <person name="Bensasson D."/>
            <person name="Beynon J.L."/>
            <person name="Chapman J."/>
            <person name="Damasceno C.M."/>
            <person name="Dorrance A.E."/>
            <person name="Dou D."/>
            <person name="Dickerman A.W."/>
            <person name="Dubchak I.L."/>
            <person name="Garbelotto M."/>
            <person name="Gijzen M."/>
            <person name="Gordon S.G."/>
            <person name="Govers F."/>
            <person name="Grunwald N.J."/>
            <person name="Huang W."/>
            <person name="Ivors K.L."/>
            <person name="Jones R.W."/>
            <person name="Kamoun S."/>
            <person name="Krampis K."/>
            <person name="Lamour K.H."/>
            <person name="Lee M.K."/>
            <person name="McDonald W.H."/>
            <person name="Medina M."/>
            <person name="Meijer H.J."/>
            <person name="Nordberg E.K."/>
            <person name="Maclean D.J."/>
            <person name="Ospina-Giraldo M.D."/>
            <person name="Morris P.F."/>
            <person name="Phuntumart V."/>
            <person name="Putnam N.H."/>
            <person name="Rash S."/>
            <person name="Rose J.K."/>
            <person name="Sakihama Y."/>
            <person name="Salamov A.A."/>
            <person name="Savidor A."/>
            <person name="Scheuring C.F."/>
            <person name="Smith B.M."/>
            <person name="Sobral B.W."/>
            <person name="Terry A."/>
            <person name="Torto-Alalibo T.A."/>
            <person name="Win J."/>
            <person name="Xu Z."/>
            <person name="Zhang H."/>
            <person name="Grigoriev I.V."/>
            <person name="Rokhsar D.S."/>
            <person name="Boore J.L."/>
        </authorList>
    </citation>
    <scope>NUCLEOTIDE SEQUENCE [LARGE SCALE GENOMIC DNA]</scope>
    <source>
        <strain evidence="1 2">P6497</strain>
    </source>
</reference>
<organism evidence="1 2">
    <name type="scientific">Phytophthora sojae (strain P6497)</name>
    <name type="common">Soybean stem and root rot agent</name>
    <name type="synonym">Phytophthora megasperma f. sp. glycines</name>
    <dbReference type="NCBI Taxonomy" id="1094619"/>
    <lineage>
        <taxon>Eukaryota</taxon>
        <taxon>Sar</taxon>
        <taxon>Stramenopiles</taxon>
        <taxon>Oomycota</taxon>
        <taxon>Peronosporomycetes</taxon>
        <taxon>Peronosporales</taxon>
        <taxon>Peronosporaceae</taxon>
        <taxon>Phytophthora</taxon>
    </lineage>
</organism>
<feature type="non-terminal residue" evidence="1">
    <location>
        <position position="1"/>
    </location>
</feature>
<sequence>SMATLDFQEPLHSPETLQHLFDRHQAGDSLEEFTRAVCAARPVGTADATFPLLLDSGSFFQGVSKPRIMDSLIHDNRNTVLKTLFEEHVFGALSKRREGGLRFLVRTEDAQKALLGVEISVLGRKFRFAAESPLAQCFFVDITGVDTAATATAIFKALASRGARAVYFRRDLRETVGSLLVDVEVLLPRGRATDRSGSRRECARSYQGGQDFLPLLW</sequence>
<dbReference type="EMBL" id="JH159153">
    <property type="protein sequence ID" value="EGZ21532.1"/>
    <property type="molecule type" value="Genomic_DNA"/>
</dbReference>
<dbReference type="RefSeq" id="XP_009524249.1">
    <property type="nucleotide sequence ID" value="XM_009525954.1"/>
</dbReference>
<keyword evidence="2" id="KW-1185">Reference proteome</keyword>
<accession>G4Z3Y0</accession>
<dbReference type="OMA" id="ECARSYQ"/>
<dbReference type="KEGG" id="psoj:PHYSODRAFT_494790"/>
<name>G4Z3Y0_PHYSP</name>
<evidence type="ECO:0000313" key="1">
    <source>
        <dbReference type="EMBL" id="EGZ21532.1"/>
    </source>
</evidence>
<dbReference type="InParanoid" id="G4Z3Y0"/>
<proteinExistence type="predicted"/>